<sequence length="248" mass="26569">MIDSTLMLGRNLRHTMRNPTTLFGSLMVPILLLLIFVYIFGGAFSVGVDYIDYIAPGILMLTMGYGVSSTAIGVANDMTAGIIARFRTMAISRTAVLTGHVVGSVIRTVVSVTVVVCVMLLMGFRPNAGFVEWLGAAGLVLLVALAMTWLTVAFGLAAKTPEGASFATFPLVFLPFVSSAFAPTRTMPNGVRWFTDNQPFTPVIETLRGLLTGTPIGNSGVFAVGWCVVMAVGGYFWARALFNRDPVR</sequence>
<evidence type="ECO:0000256" key="2">
    <source>
        <dbReference type="ARBA" id="ARBA00022692"/>
    </source>
</evidence>
<evidence type="ECO:0000256" key="1">
    <source>
        <dbReference type="ARBA" id="ARBA00004141"/>
    </source>
</evidence>
<accession>A0ABS8Z932</accession>
<dbReference type="PANTHER" id="PTHR43229">
    <property type="entry name" value="NODULATION PROTEIN J"/>
    <property type="match status" value="1"/>
</dbReference>
<dbReference type="PANTHER" id="PTHR43229:SF2">
    <property type="entry name" value="NODULATION PROTEIN J"/>
    <property type="match status" value="1"/>
</dbReference>
<evidence type="ECO:0000313" key="8">
    <source>
        <dbReference type="EMBL" id="MCE7004325.1"/>
    </source>
</evidence>
<feature type="domain" description="ABC transmembrane type-2" evidence="7">
    <location>
        <begin position="20"/>
        <end position="245"/>
    </location>
</feature>
<dbReference type="EMBL" id="JAJVCN010000001">
    <property type="protein sequence ID" value="MCE7004325.1"/>
    <property type="molecule type" value="Genomic_DNA"/>
</dbReference>
<keyword evidence="4 6" id="KW-0472">Membrane</keyword>
<proteinExistence type="inferred from homology"/>
<name>A0ABS8Z932_9PSEU</name>
<dbReference type="PROSITE" id="PS51012">
    <property type="entry name" value="ABC_TM2"/>
    <property type="match status" value="1"/>
</dbReference>
<dbReference type="InterPro" id="IPR013525">
    <property type="entry name" value="ABC2_TM"/>
</dbReference>
<comment type="similarity">
    <text evidence="6">Belongs to the ABC-2 integral membrane protein family.</text>
</comment>
<evidence type="ECO:0000256" key="6">
    <source>
        <dbReference type="RuleBase" id="RU361157"/>
    </source>
</evidence>
<keyword evidence="9" id="KW-1185">Reference proteome</keyword>
<comment type="subcellular location">
    <subcellularLocation>
        <location evidence="6">Cell membrane</location>
        <topology evidence="6">Multi-pass membrane protein</topology>
    </subcellularLocation>
    <subcellularLocation>
        <location evidence="1">Membrane</location>
        <topology evidence="1">Multi-pass membrane protein</topology>
    </subcellularLocation>
</comment>
<organism evidence="8 9">
    <name type="scientific">Kibdelosporangium philippinense</name>
    <dbReference type="NCBI Taxonomy" id="211113"/>
    <lineage>
        <taxon>Bacteria</taxon>
        <taxon>Bacillati</taxon>
        <taxon>Actinomycetota</taxon>
        <taxon>Actinomycetes</taxon>
        <taxon>Pseudonocardiales</taxon>
        <taxon>Pseudonocardiaceae</taxon>
        <taxon>Kibdelosporangium</taxon>
    </lineage>
</organism>
<evidence type="ECO:0000256" key="5">
    <source>
        <dbReference type="ARBA" id="ARBA00023251"/>
    </source>
</evidence>
<feature type="transmembrane region" description="Helical" evidence="6">
    <location>
        <begin position="164"/>
        <end position="182"/>
    </location>
</feature>
<dbReference type="InterPro" id="IPR051784">
    <property type="entry name" value="Nod_factor_ABC_transporter"/>
</dbReference>
<dbReference type="InterPro" id="IPR047817">
    <property type="entry name" value="ABC2_TM_bact-type"/>
</dbReference>
<dbReference type="PIRSF" id="PIRSF006648">
    <property type="entry name" value="DrrB"/>
    <property type="match status" value="1"/>
</dbReference>
<feature type="transmembrane region" description="Helical" evidence="6">
    <location>
        <begin position="53"/>
        <end position="75"/>
    </location>
</feature>
<dbReference type="Proteomes" id="UP001521150">
    <property type="component" value="Unassembled WGS sequence"/>
</dbReference>
<keyword evidence="3 6" id="KW-1133">Transmembrane helix</keyword>
<feature type="transmembrane region" description="Helical" evidence="6">
    <location>
        <begin position="216"/>
        <end position="238"/>
    </location>
</feature>
<evidence type="ECO:0000256" key="3">
    <source>
        <dbReference type="ARBA" id="ARBA00022989"/>
    </source>
</evidence>
<keyword evidence="2 6" id="KW-0812">Transmembrane</keyword>
<evidence type="ECO:0000259" key="7">
    <source>
        <dbReference type="PROSITE" id="PS51012"/>
    </source>
</evidence>
<keyword evidence="5" id="KW-0046">Antibiotic resistance</keyword>
<comment type="caution">
    <text evidence="8">The sequence shown here is derived from an EMBL/GenBank/DDBJ whole genome shotgun (WGS) entry which is preliminary data.</text>
</comment>
<reference evidence="8 9" key="1">
    <citation type="submission" date="2021-12" db="EMBL/GenBank/DDBJ databases">
        <title>Genome sequence of Kibdelosporangium philippinense ATCC 49844.</title>
        <authorList>
            <person name="Fedorov E.A."/>
            <person name="Omeragic M."/>
            <person name="Shalygina K.F."/>
            <person name="Maclea K.S."/>
        </authorList>
    </citation>
    <scope>NUCLEOTIDE SEQUENCE [LARGE SCALE GENOMIC DNA]</scope>
    <source>
        <strain evidence="8 9">ATCC 49844</strain>
    </source>
</reference>
<keyword evidence="6" id="KW-0813">Transport</keyword>
<feature type="transmembrane region" description="Helical" evidence="6">
    <location>
        <begin position="96"/>
        <end position="121"/>
    </location>
</feature>
<feature type="transmembrane region" description="Helical" evidence="6">
    <location>
        <begin position="133"/>
        <end position="157"/>
    </location>
</feature>
<evidence type="ECO:0000313" key="9">
    <source>
        <dbReference type="Proteomes" id="UP001521150"/>
    </source>
</evidence>
<gene>
    <name evidence="8" type="ORF">LWC34_15990</name>
</gene>
<evidence type="ECO:0000256" key="4">
    <source>
        <dbReference type="ARBA" id="ARBA00023136"/>
    </source>
</evidence>
<feature type="transmembrane region" description="Helical" evidence="6">
    <location>
        <begin position="21"/>
        <end position="41"/>
    </location>
</feature>
<dbReference type="RefSeq" id="WP_233725850.1">
    <property type="nucleotide sequence ID" value="NZ_JAJVCN010000001.1"/>
</dbReference>
<keyword evidence="6" id="KW-1003">Cell membrane</keyword>
<dbReference type="Pfam" id="PF01061">
    <property type="entry name" value="ABC2_membrane"/>
    <property type="match status" value="1"/>
</dbReference>
<protein>
    <recommendedName>
        <fullName evidence="6">Transport permease protein</fullName>
    </recommendedName>
</protein>
<dbReference type="InterPro" id="IPR000412">
    <property type="entry name" value="ABC_2_transport"/>
</dbReference>